<dbReference type="InterPro" id="IPR002213">
    <property type="entry name" value="UDP_glucos_trans"/>
</dbReference>
<dbReference type="GO" id="GO:0080043">
    <property type="term" value="F:quercetin 3-O-glucosyltransferase activity"/>
    <property type="evidence" value="ECO:0007669"/>
    <property type="project" value="TreeGrafter"/>
</dbReference>
<keyword evidence="10" id="KW-1185">Reference proteome</keyword>
<comment type="function">
    <text evidence="6">Glucosyltransferase involved in the last step of benzoxazinoid glucoside biosynthesis. Catalyzes the glucosylation of hydroxamic acids utilizing UDP-glucose as glucose doner, reducing the toxicity of these natural insecticides for storage. Can use DIMBOA and DIBOA as substrates, HMBOA (2-hydroxy-7-methoxy-2H-1,4-benzoxazin-3(4H)-one) and HBOA (2-hydroxy-2H-1,4-benzoxazin-3(4H)-one) with a lower efficiency, but not indole acetic acid or quercitin.</text>
</comment>
<comment type="similarity">
    <text evidence="2 7">Belongs to the UDP-glycosyltransferase family.</text>
</comment>
<keyword evidence="7" id="KW-0328">Glycosyltransferase</keyword>
<dbReference type="EMBL" id="SPHZ02000010">
    <property type="protein sequence ID" value="KAF0897236.1"/>
    <property type="molecule type" value="Genomic_DNA"/>
</dbReference>
<comment type="catalytic activity">
    <reaction evidence="4">
        <text>DIBOA + UDP-alpha-D-glucose = DIBOA beta-D-glucoside + UDP + H(+)</text>
        <dbReference type="Rhea" id="RHEA:33955"/>
        <dbReference type="ChEBI" id="CHEBI:15378"/>
        <dbReference type="ChEBI" id="CHEBI:58223"/>
        <dbReference type="ChEBI" id="CHEBI:58885"/>
        <dbReference type="ChEBI" id="CHEBI:63558"/>
        <dbReference type="ChEBI" id="CHEBI:63670"/>
        <dbReference type="EC" id="2.4.1.202"/>
    </reaction>
</comment>
<dbReference type="Proteomes" id="UP000479710">
    <property type="component" value="Unassembled WGS sequence"/>
</dbReference>
<gene>
    <name evidence="9" type="ORF">E2562_034705</name>
</gene>
<dbReference type="AlphaFoldDB" id="A0A6G1CAV8"/>
<evidence type="ECO:0000256" key="7">
    <source>
        <dbReference type="RuleBase" id="RU003718"/>
    </source>
</evidence>
<sequence>MAPPSDRNGCARRRVLLLPLPYQGHINPMLRLAAALHARGLAVTIVHTETRAPDRRNLPAGYELVVVPDGIPPELAASNDIPSFVFALNRNCEAPFRDILTGRRALREGEEAAGEGEAGRVVACVVADVDWFAPLAAARELGVPALALMTSSAARFRVYLAYPRLCEKGYLPVQESNLDTPVDELPPLLVRDLHVAMDTARHATYADLLDRIVAGVRQSSGLILNTFDAIERADVEHIRRETSTPVFPVGPLHALSPAAAAPVQQSSVLPEDRSCLEWLNTQLPGSVLFVSFGSLVSIDADEFLEVAWGLAGSNRPFLWVVRPRLVRGRDSVELPGELLEETRGRGKIVGWAPQEEVLSHPAVSAFVTHGGWNSTLESMSRGVPMVCKPCGGDQLGTTRYVCDVWKVGIRVEVEDKLTREGIKAAIERLMDSKEGGVIRDRMREMCDVVSKCTTKGGCSDLALQNLVDFINLS</sequence>
<evidence type="ECO:0000256" key="6">
    <source>
        <dbReference type="ARBA" id="ARBA00058304"/>
    </source>
</evidence>
<dbReference type="GO" id="GO:0047254">
    <property type="term" value="F:2,4-dihydroxy-7-methoxy-2H-1,4-benzoxazin-3(4H)-one 2-D-glucosyltransferase activity"/>
    <property type="evidence" value="ECO:0007669"/>
    <property type="project" value="UniProtKB-EC"/>
</dbReference>
<evidence type="ECO:0000256" key="5">
    <source>
        <dbReference type="ARBA" id="ARBA00052327"/>
    </source>
</evidence>
<dbReference type="FunFam" id="3.40.50.2000:FF:000040">
    <property type="entry name" value="UDP-glycosyltransferase 76C1"/>
    <property type="match status" value="1"/>
</dbReference>
<dbReference type="FunFam" id="3.40.50.2000:FF:000120">
    <property type="entry name" value="UDP-glycosyltransferase 76C1"/>
    <property type="match status" value="1"/>
</dbReference>
<dbReference type="InterPro" id="IPR035595">
    <property type="entry name" value="UDP_glycos_trans_CS"/>
</dbReference>
<protein>
    <recommendedName>
        <fullName evidence="8">Glycosyltransferase</fullName>
        <ecNumber evidence="8">2.4.1.-</ecNumber>
    </recommendedName>
</protein>
<proteinExistence type="inferred from homology"/>
<dbReference type="PANTHER" id="PTHR11926">
    <property type="entry name" value="GLUCOSYL/GLUCURONOSYL TRANSFERASES"/>
    <property type="match status" value="1"/>
</dbReference>
<dbReference type="Pfam" id="PF00201">
    <property type="entry name" value="UDPGT"/>
    <property type="match status" value="1"/>
</dbReference>
<organism evidence="9 10">
    <name type="scientific">Oryza meyeriana var. granulata</name>
    <dbReference type="NCBI Taxonomy" id="110450"/>
    <lineage>
        <taxon>Eukaryota</taxon>
        <taxon>Viridiplantae</taxon>
        <taxon>Streptophyta</taxon>
        <taxon>Embryophyta</taxon>
        <taxon>Tracheophyta</taxon>
        <taxon>Spermatophyta</taxon>
        <taxon>Magnoliopsida</taxon>
        <taxon>Liliopsida</taxon>
        <taxon>Poales</taxon>
        <taxon>Poaceae</taxon>
        <taxon>BOP clade</taxon>
        <taxon>Oryzoideae</taxon>
        <taxon>Oryzeae</taxon>
        <taxon>Oryzinae</taxon>
        <taxon>Oryza</taxon>
        <taxon>Oryza meyeriana</taxon>
    </lineage>
</organism>
<keyword evidence="3 7" id="KW-0808">Transferase</keyword>
<evidence type="ECO:0000256" key="4">
    <source>
        <dbReference type="ARBA" id="ARBA00051876"/>
    </source>
</evidence>
<evidence type="ECO:0000313" key="10">
    <source>
        <dbReference type="Proteomes" id="UP000479710"/>
    </source>
</evidence>
<dbReference type="PROSITE" id="PS00375">
    <property type="entry name" value="UDPGT"/>
    <property type="match status" value="1"/>
</dbReference>
<evidence type="ECO:0000256" key="2">
    <source>
        <dbReference type="ARBA" id="ARBA00009995"/>
    </source>
</evidence>
<comment type="cofactor">
    <cofactor evidence="1">
        <name>Ca(2+)</name>
        <dbReference type="ChEBI" id="CHEBI:29108"/>
    </cofactor>
</comment>
<reference evidence="9 10" key="1">
    <citation type="submission" date="2019-11" db="EMBL/GenBank/DDBJ databases">
        <title>Whole genome sequence of Oryza granulata.</title>
        <authorList>
            <person name="Li W."/>
        </authorList>
    </citation>
    <scope>NUCLEOTIDE SEQUENCE [LARGE SCALE GENOMIC DNA]</scope>
    <source>
        <strain evidence="10">cv. Menghai</strain>
        <tissue evidence="9">Leaf</tissue>
    </source>
</reference>
<name>A0A6G1CAV8_9ORYZ</name>
<dbReference type="EC" id="2.4.1.-" evidence="8"/>
<dbReference type="Gene3D" id="3.40.50.2000">
    <property type="entry name" value="Glycogen Phosphorylase B"/>
    <property type="match status" value="2"/>
</dbReference>
<comment type="caution">
    <text evidence="9">The sequence shown here is derived from an EMBL/GenBank/DDBJ whole genome shotgun (WGS) entry which is preliminary data.</text>
</comment>
<evidence type="ECO:0000256" key="1">
    <source>
        <dbReference type="ARBA" id="ARBA00001913"/>
    </source>
</evidence>
<dbReference type="OrthoDB" id="5835829at2759"/>
<dbReference type="GO" id="GO:0080044">
    <property type="term" value="F:quercetin 7-O-glucosyltransferase activity"/>
    <property type="evidence" value="ECO:0007669"/>
    <property type="project" value="TreeGrafter"/>
</dbReference>
<accession>A0A6G1CAV8</accession>
<dbReference type="PANTHER" id="PTHR11926:SF1395">
    <property type="entry name" value="GLYCOSYLTRANSFERASE"/>
    <property type="match status" value="1"/>
</dbReference>
<evidence type="ECO:0000256" key="8">
    <source>
        <dbReference type="RuleBase" id="RU362057"/>
    </source>
</evidence>
<dbReference type="CDD" id="cd03784">
    <property type="entry name" value="GT1_Gtf-like"/>
    <property type="match status" value="1"/>
</dbReference>
<evidence type="ECO:0000313" key="9">
    <source>
        <dbReference type="EMBL" id="KAF0897236.1"/>
    </source>
</evidence>
<evidence type="ECO:0000256" key="3">
    <source>
        <dbReference type="ARBA" id="ARBA00022679"/>
    </source>
</evidence>
<dbReference type="SUPFAM" id="SSF53756">
    <property type="entry name" value="UDP-Glycosyltransferase/glycogen phosphorylase"/>
    <property type="match status" value="1"/>
</dbReference>
<comment type="catalytic activity">
    <reaction evidence="5">
        <text>DIMBOA + UDP-alpha-D-glucose = DIMBOA beta-D-glucoside + UDP + H(+)</text>
        <dbReference type="Rhea" id="RHEA:15541"/>
        <dbReference type="ChEBI" id="CHEBI:15378"/>
        <dbReference type="ChEBI" id="CHEBI:18048"/>
        <dbReference type="ChEBI" id="CHEBI:37573"/>
        <dbReference type="ChEBI" id="CHEBI:58223"/>
        <dbReference type="ChEBI" id="CHEBI:58885"/>
        <dbReference type="EC" id="2.4.1.202"/>
    </reaction>
</comment>